<evidence type="ECO:0000313" key="3">
    <source>
        <dbReference type="Proteomes" id="UP000198775"/>
    </source>
</evidence>
<feature type="compositionally biased region" description="Basic and acidic residues" evidence="1">
    <location>
        <begin position="1"/>
        <end position="15"/>
    </location>
</feature>
<evidence type="ECO:0000256" key="1">
    <source>
        <dbReference type="SAM" id="MobiDB-lite"/>
    </source>
</evidence>
<gene>
    <name evidence="2" type="ORF">SAMN05216388_10542</name>
</gene>
<dbReference type="AlphaFoldDB" id="A0A1H8WAX4"/>
<feature type="region of interest" description="Disordered" evidence="1">
    <location>
        <begin position="1"/>
        <end position="34"/>
    </location>
</feature>
<proteinExistence type="predicted"/>
<accession>A0A1H8WAX4</accession>
<dbReference type="Proteomes" id="UP000198775">
    <property type="component" value="Unassembled WGS sequence"/>
</dbReference>
<evidence type="ECO:0000313" key="2">
    <source>
        <dbReference type="EMBL" id="SEP24761.1"/>
    </source>
</evidence>
<keyword evidence="3" id="KW-1185">Reference proteome</keyword>
<dbReference type="EMBL" id="FOCX01000054">
    <property type="protein sequence ID" value="SEP24761.1"/>
    <property type="molecule type" value="Genomic_DNA"/>
</dbReference>
<reference evidence="3" key="1">
    <citation type="submission" date="2016-10" db="EMBL/GenBank/DDBJ databases">
        <authorList>
            <person name="Varghese N."/>
            <person name="Submissions S."/>
        </authorList>
    </citation>
    <scope>NUCLEOTIDE SEQUENCE [LARGE SCALE GENOMIC DNA]</scope>
    <source>
        <strain evidence="3">IBRC-M 10043</strain>
    </source>
</reference>
<protein>
    <submittedName>
        <fullName evidence="2">Uncharacterized protein</fullName>
    </submittedName>
</protein>
<name>A0A1H8WAX4_9EURY</name>
<organism evidence="2 3">
    <name type="scientific">Halorientalis persicus</name>
    <dbReference type="NCBI Taxonomy" id="1367881"/>
    <lineage>
        <taxon>Archaea</taxon>
        <taxon>Methanobacteriati</taxon>
        <taxon>Methanobacteriota</taxon>
        <taxon>Stenosarchaea group</taxon>
        <taxon>Halobacteria</taxon>
        <taxon>Halobacteriales</taxon>
        <taxon>Haloarculaceae</taxon>
        <taxon>Halorientalis</taxon>
    </lineage>
</organism>
<sequence length="34" mass="3639">MGGSDEPRRVHKETEAGYPAPPWAGVKADTHGSF</sequence>